<dbReference type="GeneID" id="37134738"/>
<keyword evidence="6 11" id="KW-0378">Hydrolase</keyword>
<dbReference type="Pfam" id="PF00704">
    <property type="entry name" value="Glyco_hydro_18"/>
    <property type="match status" value="1"/>
</dbReference>
<evidence type="ECO:0000259" key="12">
    <source>
        <dbReference type="PROSITE" id="PS51910"/>
    </source>
</evidence>
<organism evidence="13 14">
    <name type="scientific">Aspergillus uvarum CBS 121591</name>
    <dbReference type="NCBI Taxonomy" id="1448315"/>
    <lineage>
        <taxon>Eukaryota</taxon>
        <taxon>Fungi</taxon>
        <taxon>Dikarya</taxon>
        <taxon>Ascomycota</taxon>
        <taxon>Pezizomycotina</taxon>
        <taxon>Eurotiomycetes</taxon>
        <taxon>Eurotiomycetidae</taxon>
        <taxon>Eurotiales</taxon>
        <taxon>Aspergillaceae</taxon>
        <taxon>Aspergillus</taxon>
        <taxon>Aspergillus subgen. Circumdati</taxon>
    </lineage>
</organism>
<dbReference type="FunFam" id="3.20.20.80:FF:000075">
    <property type="entry name" value="Sporulation-specific chitinase"/>
    <property type="match status" value="1"/>
</dbReference>
<dbReference type="EMBL" id="KZ821797">
    <property type="protein sequence ID" value="PYH75443.1"/>
    <property type="molecule type" value="Genomic_DNA"/>
</dbReference>
<reference evidence="13 14" key="1">
    <citation type="submission" date="2016-12" db="EMBL/GenBank/DDBJ databases">
        <title>The genomes of Aspergillus section Nigri reveals drivers in fungal speciation.</title>
        <authorList>
            <consortium name="DOE Joint Genome Institute"/>
            <person name="Vesth T.C."/>
            <person name="Nybo J."/>
            <person name="Theobald S."/>
            <person name="Brandl J."/>
            <person name="Frisvad J.C."/>
            <person name="Nielsen K.F."/>
            <person name="Lyhne E.K."/>
            <person name="Kogle M.E."/>
            <person name="Kuo A."/>
            <person name="Riley R."/>
            <person name="Clum A."/>
            <person name="Nolan M."/>
            <person name="Lipzen A."/>
            <person name="Salamov A."/>
            <person name="Henrissat B."/>
            <person name="Wiebenga A."/>
            <person name="De Vries R.P."/>
            <person name="Grigoriev I.V."/>
            <person name="Mortensen U.H."/>
            <person name="Andersen M.R."/>
            <person name="Baker S.E."/>
        </authorList>
    </citation>
    <scope>NUCLEOTIDE SEQUENCE [LARGE SCALE GENOMIC DNA]</scope>
    <source>
        <strain evidence="13 14">CBS 121591</strain>
    </source>
</reference>
<dbReference type="PANTHER" id="PTHR11177">
    <property type="entry name" value="CHITINASE"/>
    <property type="match status" value="1"/>
</dbReference>
<dbReference type="GO" id="GO:0008843">
    <property type="term" value="F:endochitinase activity"/>
    <property type="evidence" value="ECO:0007669"/>
    <property type="project" value="UniProtKB-EC"/>
</dbReference>
<evidence type="ECO:0000256" key="7">
    <source>
        <dbReference type="ARBA" id="ARBA00023024"/>
    </source>
</evidence>
<dbReference type="InterPro" id="IPR011583">
    <property type="entry name" value="Chitinase_II/V-like_cat"/>
</dbReference>
<dbReference type="GO" id="GO:0008061">
    <property type="term" value="F:chitin binding"/>
    <property type="evidence" value="ECO:0007669"/>
    <property type="project" value="InterPro"/>
</dbReference>
<dbReference type="AlphaFoldDB" id="A0A319CAD0"/>
<dbReference type="Gene3D" id="3.20.20.80">
    <property type="entry name" value="Glycosidases"/>
    <property type="match status" value="1"/>
</dbReference>
<dbReference type="RefSeq" id="XP_025485643.1">
    <property type="nucleotide sequence ID" value="XM_025631997.1"/>
</dbReference>
<dbReference type="CDD" id="cd06548">
    <property type="entry name" value="GH18_chitinase"/>
    <property type="match status" value="1"/>
</dbReference>
<dbReference type="Gene3D" id="3.10.50.10">
    <property type="match status" value="1"/>
</dbReference>
<dbReference type="SUPFAM" id="SSF51445">
    <property type="entry name" value="(Trans)glycosidases"/>
    <property type="match status" value="1"/>
</dbReference>
<keyword evidence="10" id="KW-0624">Polysaccharide degradation</keyword>
<evidence type="ECO:0000256" key="10">
    <source>
        <dbReference type="ARBA" id="ARBA00023326"/>
    </source>
</evidence>
<evidence type="ECO:0000313" key="13">
    <source>
        <dbReference type="EMBL" id="PYH75443.1"/>
    </source>
</evidence>
<dbReference type="Proteomes" id="UP000248340">
    <property type="component" value="Unassembled WGS sequence"/>
</dbReference>
<name>A0A319CAD0_9EURO</name>
<comment type="subcellular location">
    <subcellularLocation>
        <location evidence="2">Secreted</location>
    </subcellularLocation>
</comment>
<dbReference type="GO" id="GO:0000272">
    <property type="term" value="P:polysaccharide catabolic process"/>
    <property type="evidence" value="ECO:0007669"/>
    <property type="project" value="UniProtKB-KW"/>
</dbReference>
<accession>A0A319CAD0</accession>
<evidence type="ECO:0000256" key="2">
    <source>
        <dbReference type="ARBA" id="ARBA00004613"/>
    </source>
</evidence>
<gene>
    <name evidence="13" type="ORF">BO82DRAFT_298710</name>
</gene>
<keyword evidence="8" id="KW-0119">Carbohydrate metabolism</keyword>
<proteinExistence type="inferred from homology"/>
<dbReference type="InterPro" id="IPR001223">
    <property type="entry name" value="Glyco_hydro18_cat"/>
</dbReference>
<evidence type="ECO:0000256" key="8">
    <source>
        <dbReference type="ARBA" id="ARBA00023277"/>
    </source>
</evidence>
<keyword evidence="9 11" id="KW-0326">Glycosidase</keyword>
<dbReference type="STRING" id="1448315.A0A319CAD0"/>
<dbReference type="EC" id="3.2.1.14" evidence="4"/>
<dbReference type="OrthoDB" id="76388at2759"/>
<feature type="domain" description="GH18" evidence="12">
    <location>
        <begin position="5"/>
        <end position="373"/>
    </location>
</feature>
<dbReference type="InterPro" id="IPR050314">
    <property type="entry name" value="Glycosyl_Hydrlase_18"/>
</dbReference>
<keyword evidence="14" id="KW-1185">Reference proteome</keyword>
<evidence type="ECO:0000256" key="11">
    <source>
        <dbReference type="RuleBase" id="RU000489"/>
    </source>
</evidence>
<dbReference type="InterPro" id="IPR001579">
    <property type="entry name" value="Glyco_hydro_18_chit_AS"/>
</dbReference>
<evidence type="ECO:0000256" key="9">
    <source>
        <dbReference type="ARBA" id="ARBA00023295"/>
    </source>
</evidence>
<evidence type="ECO:0000256" key="6">
    <source>
        <dbReference type="ARBA" id="ARBA00022801"/>
    </source>
</evidence>
<evidence type="ECO:0000256" key="4">
    <source>
        <dbReference type="ARBA" id="ARBA00012729"/>
    </source>
</evidence>
<dbReference type="SUPFAM" id="SSF54556">
    <property type="entry name" value="Chitinase insertion domain"/>
    <property type="match status" value="1"/>
</dbReference>
<keyword evidence="5" id="KW-0964">Secreted</keyword>
<evidence type="ECO:0000256" key="3">
    <source>
        <dbReference type="ARBA" id="ARBA00008682"/>
    </source>
</evidence>
<dbReference type="GO" id="GO:0006032">
    <property type="term" value="P:chitin catabolic process"/>
    <property type="evidence" value="ECO:0007669"/>
    <property type="project" value="UniProtKB-KW"/>
</dbReference>
<evidence type="ECO:0000313" key="14">
    <source>
        <dbReference type="Proteomes" id="UP000248340"/>
    </source>
</evidence>
<evidence type="ECO:0000256" key="5">
    <source>
        <dbReference type="ARBA" id="ARBA00022525"/>
    </source>
</evidence>
<comment type="catalytic activity">
    <reaction evidence="1">
        <text>Random endo-hydrolysis of N-acetyl-beta-D-glucosaminide (1-&gt;4)-beta-linkages in chitin and chitodextrins.</text>
        <dbReference type="EC" id="3.2.1.14"/>
    </reaction>
</comment>
<sequence length="404" mass="45434">MSQNFKSVAYFANWDIYSREFYPWQLPAENLTHVLYAFANVHPNGTVFASDIWADAEKRWPSQGDPENGTNHEYIYGCVNQLFELKKQYRNLKVSLSIGGYTYSTSGCFSTMSTSESGRHNFAISAVRMMANWGFDGLDIDWEYPANETEAENMVLLLKRVREELDNYADSYPLKNRFLLTVAASASPAKYNILKKKDMDTYIDFWNIMAYDYAGSWDTLSGHTATIFESTELPAATPFNTDQAVQGYISANISSYKLVLGMPLYGRGFSNTNGPGQAFNGVPAGDWEKGVFDYKSLPPRGDNVTIVGSIGASYSYSSQDHMMVSYDTPEIIERKARYIMEQRLGGGMWWEISGDRNDQDSLISTLVTSLGGSAALERSNNTLVYPLSPYENIRNNQLSTKEVQ</sequence>
<evidence type="ECO:0000256" key="1">
    <source>
        <dbReference type="ARBA" id="ARBA00000822"/>
    </source>
</evidence>
<dbReference type="PROSITE" id="PS51910">
    <property type="entry name" value="GH18_2"/>
    <property type="match status" value="1"/>
</dbReference>
<dbReference type="VEuPathDB" id="FungiDB:BO82DRAFT_298710"/>
<dbReference type="PANTHER" id="PTHR11177:SF317">
    <property type="entry name" value="CHITINASE 12-RELATED"/>
    <property type="match status" value="1"/>
</dbReference>
<dbReference type="InterPro" id="IPR029070">
    <property type="entry name" value="Chitinase_insertion_sf"/>
</dbReference>
<keyword evidence="7" id="KW-0146">Chitin degradation</keyword>
<protein>
    <recommendedName>
        <fullName evidence="4">chitinase</fullName>
        <ecNumber evidence="4">3.2.1.14</ecNumber>
    </recommendedName>
</protein>
<dbReference type="GO" id="GO:0005576">
    <property type="term" value="C:extracellular region"/>
    <property type="evidence" value="ECO:0007669"/>
    <property type="project" value="UniProtKB-SubCell"/>
</dbReference>
<dbReference type="PROSITE" id="PS01095">
    <property type="entry name" value="GH18_1"/>
    <property type="match status" value="1"/>
</dbReference>
<dbReference type="InterPro" id="IPR017853">
    <property type="entry name" value="GH"/>
</dbReference>
<dbReference type="SMART" id="SM00636">
    <property type="entry name" value="Glyco_18"/>
    <property type="match status" value="1"/>
</dbReference>
<comment type="similarity">
    <text evidence="3">Belongs to the glycosyl hydrolase 18 family. Chitinase class V subfamily.</text>
</comment>